<sequence>MVLWFSLFQEGLTPPFPRSDLGFYGPTLQMDIERCRISNLSYHANPILIGVSHYRTSLAQYDKICYVESLKEFSSVITFPMDCLPILNNQQFILCPEHSRALKRIEMKS</sequence>
<dbReference type="AlphaFoldDB" id="A0A4Y2GQB9"/>
<accession>A0A4Y2GQB9</accession>
<name>A0A4Y2GQB9_ARAVE</name>
<dbReference type="EMBL" id="BGPR01001479">
    <property type="protein sequence ID" value="GBM54956.1"/>
    <property type="molecule type" value="Genomic_DNA"/>
</dbReference>
<keyword evidence="2" id="KW-1185">Reference proteome</keyword>
<evidence type="ECO:0000313" key="2">
    <source>
        <dbReference type="Proteomes" id="UP000499080"/>
    </source>
</evidence>
<protein>
    <submittedName>
        <fullName evidence="1">Uncharacterized protein</fullName>
    </submittedName>
</protein>
<proteinExistence type="predicted"/>
<comment type="caution">
    <text evidence="1">The sequence shown here is derived from an EMBL/GenBank/DDBJ whole genome shotgun (WGS) entry which is preliminary data.</text>
</comment>
<dbReference type="Proteomes" id="UP000499080">
    <property type="component" value="Unassembled WGS sequence"/>
</dbReference>
<evidence type="ECO:0000313" key="1">
    <source>
        <dbReference type="EMBL" id="GBM54956.1"/>
    </source>
</evidence>
<organism evidence="1 2">
    <name type="scientific">Araneus ventricosus</name>
    <name type="common">Orbweaver spider</name>
    <name type="synonym">Epeira ventricosa</name>
    <dbReference type="NCBI Taxonomy" id="182803"/>
    <lineage>
        <taxon>Eukaryota</taxon>
        <taxon>Metazoa</taxon>
        <taxon>Ecdysozoa</taxon>
        <taxon>Arthropoda</taxon>
        <taxon>Chelicerata</taxon>
        <taxon>Arachnida</taxon>
        <taxon>Araneae</taxon>
        <taxon>Araneomorphae</taxon>
        <taxon>Entelegynae</taxon>
        <taxon>Araneoidea</taxon>
        <taxon>Araneidae</taxon>
        <taxon>Araneus</taxon>
    </lineage>
</organism>
<reference evidence="1 2" key="1">
    <citation type="journal article" date="2019" name="Sci. Rep.">
        <title>Orb-weaving spider Araneus ventricosus genome elucidates the spidroin gene catalogue.</title>
        <authorList>
            <person name="Kono N."/>
            <person name="Nakamura H."/>
            <person name="Ohtoshi R."/>
            <person name="Moran D.A.P."/>
            <person name="Shinohara A."/>
            <person name="Yoshida Y."/>
            <person name="Fujiwara M."/>
            <person name="Mori M."/>
            <person name="Tomita M."/>
            <person name="Arakawa K."/>
        </authorList>
    </citation>
    <scope>NUCLEOTIDE SEQUENCE [LARGE SCALE GENOMIC DNA]</scope>
</reference>
<gene>
    <name evidence="1" type="ORF">AVEN_33514_1</name>
</gene>